<organism evidence="1 2">
    <name type="scientific">Brachionus plicatilis</name>
    <name type="common">Marine rotifer</name>
    <name type="synonym">Brachionus muelleri</name>
    <dbReference type="NCBI Taxonomy" id="10195"/>
    <lineage>
        <taxon>Eukaryota</taxon>
        <taxon>Metazoa</taxon>
        <taxon>Spiralia</taxon>
        <taxon>Gnathifera</taxon>
        <taxon>Rotifera</taxon>
        <taxon>Eurotatoria</taxon>
        <taxon>Monogononta</taxon>
        <taxon>Pseudotrocha</taxon>
        <taxon>Ploima</taxon>
        <taxon>Brachionidae</taxon>
        <taxon>Brachionus</taxon>
    </lineage>
</organism>
<dbReference type="Proteomes" id="UP000276133">
    <property type="component" value="Unassembled WGS sequence"/>
</dbReference>
<gene>
    <name evidence="1" type="ORF">BpHYR1_036168</name>
</gene>
<keyword evidence="2" id="KW-1185">Reference proteome</keyword>
<protein>
    <submittedName>
        <fullName evidence="1">Uncharacterized protein</fullName>
    </submittedName>
</protein>
<comment type="caution">
    <text evidence="1">The sequence shown here is derived from an EMBL/GenBank/DDBJ whole genome shotgun (WGS) entry which is preliminary data.</text>
</comment>
<proteinExistence type="predicted"/>
<name>A0A3M7PT71_BRAPC</name>
<dbReference type="EMBL" id="REGN01009143">
    <property type="protein sequence ID" value="RNA01858.1"/>
    <property type="molecule type" value="Genomic_DNA"/>
</dbReference>
<accession>A0A3M7PT71</accession>
<dbReference type="AlphaFoldDB" id="A0A3M7PT71"/>
<evidence type="ECO:0000313" key="2">
    <source>
        <dbReference type="Proteomes" id="UP000276133"/>
    </source>
</evidence>
<evidence type="ECO:0000313" key="1">
    <source>
        <dbReference type="EMBL" id="RNA01858.1"/>
    </source>
</evidence>
<sequence>MDRFGLTASNTTINRFTNRTDISFNRFRNDSHPKSFINLINPVLTPTFGNNVLDLLLTEAPGRIFSVKVGHQFLHRLKIVFTPLLFSSRTTEMP</sequence>
<reference evidence="1 2" key="1">
    <citation type="journal article" date="2018" name="Sci. Rep.">
        <title>Genomic signatures of local adaptation to the degree of environmental predictability in rotifers.</title>
        <authorList>
            <person name="Franch-Gras L."/>
            <person name="Hahn C."/>
            <person name="Garcia-Roger E.M."/>
            <person name="Carmona M.J."/>
            <person name="Serra M."/>
            <person name="Gomez A."/>
        </authorList>
    </citation>
    <scope>NUCLEOTIDE SEQUENCE [LARGE SCALE GENOMIC DNA]</scope>
    <source>
        <strain evidence="1">HYR1</strain>
    </source>
</reference>